<evidence type="ECO:0000256" key="2">
    <source>
        <dbReference type="SAM" id="MobiDB-lite"/>
    </source>
</evidence>
<dbReference type="SMART" id="SM00331">
    <property type="entry name" value="PP2C_SIG"/>
    <property type="match status" value="1"/>
</dbReference>
<organism evidence="4 5">
    <name type="scientific">Streptomyces leeuwenhoekii</name>
    <dbReference type="NCBI Taxonomy" id="1437453"/>
    <lineage>
        <taxon>Bacteria</taxon>
        <taxon>Bacillati</taxon>
        <taxon>Actinomycetota</taxon>
        <taxon>Actinomycetes</taxon>
        <taxon>Kitasatosporales</taxon>
        <taxon>Streptomycetaceae</taxon>
        <taxon>Streptomyces</taxon>
    </lineage>
</organism>
<feature type="domain" description="PPM-type phosphatase" evidence="3">
    <location>
        <begin position="132"/>
        <end position="339"/>
    </location>
</feature>
<dbReference type="KEGG" id="sle:sle_61620"/>
<dbReference type="GO" id="GO:0016791">
    <property type="term" value="F:phosphatase activity"/>
    <property type="evidence" value="ECO:0007669"/>
    <property type="project" value="TreeGrafter"/>
</dbReference>
<dbReference type="EMBL" id="LN831790">
    <property type="protein sequence ID" value="CQR65617.1"/>
    <property type="molecule type" value="Genomic_DNA"/>
</dbReference>
<proteinExistence type="predicted"/>
<protein>
    <submittedName>
        <fullName evidence="4">Protein Serine/Threonine Phosphatase</fullName>
    </submittedName>
</protein>
<evidence type="ECO:0000256" key="1">
    <source>
        <dbReference type="ARBA" id="ARBA00022801"/>
    </source>
</evidence>
<dbReference type="InterPro" id="IPR036457">
    <property type="entry name" value="PPM-type-like_dom_sf"/>
</dbReference>
<dbReference type="InterPro" id="IPR001932">
    <property type="entry name" value="PPM-type_phosphatase-like_dom"/>
</dbReference>
<feature type="region of interest" description="Disordered" evidence="2">
    <location>
        <begin position="339"/>
        <end position="370"/>
    </location>
</feature>
<evidence type="ECO:0000259" key="3">
    <source>
        <dbReference type="SMART" id="SM00331"/>
    </source>
</evidence>
<dbReference type="PANTHER" id="PTHR43156:SF2">
    <property type="entry name" value="STAGE II SPORULATION PROTEIN E"/>
    <property type="match status" value="1"/>
</dbReference>
<dbReference type="Pfam" id="PF07228">
    <property type="entry name" value="SpoIIE"/>
    <property type="match status" value="1"/>
</dbReference>
<evidence type="ECO:0000313" key="4">
    <source>
        <dbReference type="EMBL" id="CQR65617.1"/>
    </source>
</evidence>
<dbReference type="Proteomes" id="UP000035016">
    <property type="component" value="Chromosome Chromosome"/>
</dbReference>
<dbReference type="SUPFAM" id="SSF81606">
    <property type="entry name" value="PP2C-like"/>
    <property type="match status" value="1"/>
</dbReference>
<dbReference type="PANTHER" id="PTHR43156">
    <property type="entry name" value="STAGE II SPORULATION PROTEIN E-RELATED"/>
    <property type="match status" value="1"/>
</dbReference>
<dbReference type="AlphaFoldDB" id="A0A0F7W6V7"/>
<dbReference type="InterPro" id="IPR052016">
    <property type="entry name" value="Bact_Sigma-Reg"/>
</dbReference>
<reference evidence="4 5" key="1">
    <citation type="submission" date="2015-02" db="EMBL/GenBank/DDBJ databases">
        <authorList>
            <person name="Gomez-Escribano P.J."/>
        </authorList>
    </citation>
    <scope>NUCLEOTIDE SEQUENCE [LARGE SCALE GENOMIC DNA]</scope>
    <source>
        <strain evidence="5">C34 (DSM 42122 / NRRL B-24963)</strain>
    </source>
</reference>
<sequence length="370" mass="40068">MDVVGRRLLRVHEEKAAPQEHGDDQVPLVGSVCDGALRTRKPVLVADGAQEQRVLAAVTNRGDSVGVLELYLVHVAQDVLEQVEEAAHALAYIIVTDRRFTDLYHWGSRTATVTLAAEIQRQLLPSAPSCEAPEFALAGALVPASDIAGDTYDYSCDEDTLHVSITDAMGHDVDASLMATLLVNASRGARRAGAGLAEQARQAHRALLDHGRRTFATGQFLRIALDGTGAQLVSAGHLWPLRLRDGAVDEIPLHINPPFGVPAQSAYQIQDLDLRPGDRLVLYTDGMQERQAEAVDQPGLIRDTATEHPREAVHAMVTAVTEACKSHVRDDATVLCLDWHGPRPGGRSSNPRTLDPTARPDHSLPRRPTT</sequence>
<evidence type="ECO:0000313" key="5">
    <source>
        <dbReference type="Proteomes" id="UP000035016"/>
    </source>
</evidence>
<dbReference type="Gene3D" id="3.60.40.10">
    <property type="entry name" value="PPM-type phosphatase domain"/>
    <property type="match status" value="1"/>
</dbReference>
<keyword evidence="1" id="KW-0378">Hydrolase</keyword>
<accession>A0A0F7W6V7</accession>
<gene>
    <name evidence="4" type="primary">sle_61620</name>
</gene>
<name>A0A0F7W6V7_STRLW</name>